<dbReference type="InterPro" id="IPR000524">
    <property type="entry name" value="Tscrpt_reg_HTH_GntR"/>
</dbReference>
<reference evidence="6" key="1">
    <citation type="submission" date="2016-10" db="EMBL/GenBank/DDBJ databases">
        <authorList>
            <person name="Varghese N."/>
            <person name="Submissions S."/>
        </authorList>
    </citation>
    <scope>NUCLEOTIDE SEQUENCE [LARGE SCALE GENOMIC DNA]</scope>
    <source>
        <strain evidence="6">LMG 24000</strain>
    </source>
</reference>
<dbReference type="AlphaFoldDB" id="A0A1H4H704"/>
<dbReference type="InterPro" id="IPR036388">
    <property type="entry name" value="WH-like_DNA-bd_sf"/>
</dbReference>
<dbReference type="SUPFAM" id="SSF64288">
    <property type="entry name" value="Chorismate lyase-like"/>
    <property type="match status" value="1"/>
</dbReference>
<dbReference type="InterPro" id="IPR011663">
    <property type="entry name" value="UTRA"/>
</dbReference>
<dbReference type="Gene3D" id="3.40.1410.10">
    <property type="entry name" value="Chorismate lyase-like"/>
    <property type="match status" value="1"/>
</dbReference>
<evidence type="ECO:0000256" key="1">
    <source>
        <dbReference type="ARBA" id="ARBA00023015"/>
    </source>
</evidence>
<accession>A0A1H4H704</accession>
<evidence type="ECO:0000313" key="6">
    <source>
        <dbReference type="Proteomes" id="UP000198638"/>
    </source>
</evidence>
<dbReference type="InterPro" id="IPR028978">
    <property type="entry name" value="Chorismate_lyase_/UTRA_dom_sf"/>
</dbReference>
<sequence length="257" mass="28302">MTVIQDDAVEAAFATTQPRHVDLARALMQDIRNGKPPVGELLPTEAELCETWNLSRYAVRQAVQKLCNLGMISRQAGVGTRVIADRPQTRYVQSMDTLSDLVRYAQGTTLQVSARRTIQADDAHAALLHGSPGAKWLHIAGVRHGDNAATEPIALVDIYVDKAFSQLPGLTKTLDTPVYTMVEEQYGIRMTRVEQEVQGWLIEGEQARTLQVKPGSAGLRIIRTYFVRDKAIVVTTGIHPASRFSYSTTFQLAQTAG</sequence>
<dbReference type="GO" id="GO:0003700">
    <property type="term" value="F:DNA-binding transcription factor activity"/>
    <property type="evidence" value="ECO:0007669"/>
    <property type="project" value="InterPro"/>
</dbReference>
<dbReference type="InterPro" id="IPR036390">
    <property type="entry name" value="WH_DNA-bd_sf"/>
</dbReference>
<dbReference type="PANTHER" id="PTHR44846">
    <property type="entry name" value="MANNOSYL-D-GLYCERATE TRANSPORT/METABOLISM SYSTEM REPRESSOR MNGR-RELATED"/>
    <property type="match status" value="1"/>
</dbReference>
<dbReference type="STRING" id="83784.SAMN05192564_107233"/>
<dbReference type="RefSeq" id="WP_090536046.1">
    <property type="nucleotide sequence ID" value="NZ_FNRQ01000007.1"/>
</dbReference>
<name>A0A1H4H704_9BURK</name>
<dbReference type="GO" id="GO:0003677">
    <property type="term" value="F:DNA binding"/>
    <property type="evidence" value="ECO:0007669"/>
    <property type="project" value="UniProtKB-KW"/>
</dbReference>
<keyword evidence="1" id="KW-0805">Transcription regulation</keyword>
<evidence type="ECO:0000256" key="3">
    <source>
        <dbReference type="ARBA" id="ARBA00023163"/>
    </source>
</evidence>
<evidence type="ECO:0000256" key="2">
    <source>
        <dbReference type="ARBA" id="ARBA00023125"/>
    </source>
</evidence>
<dbReference type="CDD" id="cd07377">
    <property type="entry name" value="WHTH_GntR"/>
    <property type="match status" value="1"/>
</dbReference>
<dbReference type="Proteomes" id="UP000198638">
    <property type="component" value="Unassembled WGS sequence"/>
</dbReference>
<keyword evidence="6" id="KW-1185">Reference proteome</keyword>
<dbReference type="EMBL" id="FNRQ01000007">
    <property type="protein sequence ID" value="SEB16868.1"/>
    <property type="molecule type" value="Genomic_DNA"/>
</dbReference>
<dbReference type="PANTHER" id="PTHR44846:SF1">
    <property type="entry name" value="MANNOSYL-D-GLYCERATE TRANSPORT_METABOLISM SYSTEM REPRESSOR MNGR-RELATED"/>
    <property type="match status" value="1"/>
</dbReference>
<dbReference type="SMART" id="SM00866">
    <property type="entry name" value="UTRA"/>
    <property type="match status" value="1"/>
</dbReference>
<feature type="domain" description="HTH gntR-type" evidence="4">
    <location>
        <begin position="17"/>
        <end position="85"/>
    </location>
</feature>
<dbReference type="Gene3D" id="1.10.10.10">
    <property type="entry name" value="Winged helix-like DNA-binding domain superfamily/Winged helix DNA-binding domain"/>
    <property type="match status" value="1"/>
</dbReference>
<dbReference type="Pfam" id="PF00392">
    <property type="entry name" value="GntR"/>
    <property type="match status" value="1"/>
</dbReference>
<dbReference type="GO" id="GO:0045892">
    <property type="term" value="P:negative regulation of DNA-templated transcription"/>
    <property type="evidence" value="ECO:0007669"/>
    <property type="project" value="TreeGrafter"/>
</dbReference>
<dbReference type="OrthoDB" id="7363114at2"/>
<keyword evidence="3" id="KW-0804">Transcription</keyword>
<dbReference type="SUPFAM" id="SSF46785">
    <property type="entry name" value="Winged helix' DNA-binding domain"/>
    <property type="match status" value="1"/>
</dbReference>
<keyword evidence="2 5" id="KW-0238">DNA-binding</keyword>
<proteinExistence type="predicted"/>
<evidence type="ECO:0000313" key="5">
    <source>
        <dbReference type="EMBL" id="SEB16868.1"/>
    </source>
</evidence>
<organism evidence="5 6">
    <name type="scientific">Paraburkholderia sartisoli</name>
    <dbReference type="NCBI Taxonomy" id="83784"/>
    <lineage>
        <taxon>Bacteria</taxon>
        <taxon>Pseudomonadati</taxon>
        <taxon>Pseudomonadota</taxon>
        <taxon>Betaproteobacteria</taxon>
        <taxon>Burkholderiales</taxon>
        <taxon>Burkholderiaceae</taxon>
        <taxon>Paraburkholderia</taxon>
    </lineage>
</organism>
<dbReference type="PRINTS" id="PR00035">
    <property type="entry name" value="HTHGNTR"/>
</dbReference>
<dbReference type="SMART" id="SM00345">
    <property type="entry name" value="HTH_GNTR"/>
    <property type="match status" value="1"/>
</dbReference>
<evidence type="ECO:0000259" key="4">
    <source>
        <dbReference type="PROSITE" id="PS50949"/>
    </source>
</evidence>
<dbReference type="PROSITE" id="PS50949">
    <property type="entry name" value="HTH_GNTR"/>
    <property type="match status" value="1"/>
</dbReference>
<gene>
    <name evidence="5" type="ORF">SAMN05192564_107233</name>
</gene>
<dbReference type="Pfam" id="PF07702">
    <property type="entry name" value="UTRA"/>
    <property type="match status" value="1"/>
</dbReference>
<dbReference type="InterPro" id="IPR050679">
    <property type="entry name" value="Bact_HTH_transcr_reg"/>
</dbReference>
<protein>
    <submittedName>
        <fullName evidence="5">DNA-binding transcriptional regulator, GntR family</fullName>
    </submittedName>
</protein>